<dbReference type="GO" id="GO:0042147">
    <property type="term" value="P:retrograde transport, endosome to Golgi"/>
    <property type="evidence" value="ECO:0007669"/>
    <property type="project" value="EnsemblFungi"/>
</dbReference>
<name>A0A1E4TNQ3_PACTA</name>
<evidence type="ECO:0000313" key="6">
    <source>
        <dbReference type="EMBL" id="ODV93384.1"/>
    </source>
</evidence>
<gene>
    <name evidence="6" type="ORF">PACTADRAFT_46646</name>
</gene>
<feature type="transmembrane region" description="Helical" evidence="5">
    <location>
        <begin position="82"/>
        <end position="99"/>
    </location>
</feature>
<evidence type="ECO:0008006" key="8">
    <source>
        <dbReference type="Google" id="ProtNLM"/>
    </source>
</evidence>
<proteinExistence type="predicted"/>
<dbReference type="GO" id="GO:0032588">
    <property type="term" value="C:trans-Golgi network membrane"/>
    <property type="evidence" value="ECO:0007669"/>
    <property type="project" value="EnsemblFungi"/>
</dbReference>
<evidence type="ECO:0000256" key="1">
    <source>
        <dbReference type="ARBA" id="ARBA00004141"/>
    </source>
</evidence>
<keyword evidence="3 5" id="KW-1133">Transmembrane helix</keyword>
<dbReference type="OrthoDB" id="292213at2759"/>
<accession>A0A1E4TNQ3</accession>
<evidence type="ECO:0000256" key="4">
    <source>
        <dbReference type="ARBA" id="ARBA00023136"/>
    </source>
</evidence>
<dbReference type="PANTHER" id="PTHR14856:SF9">
    <property type="entry name" value="PQ-LOOP REPEAT-CONTAINING PROTEIN 1"/>
    <property type="match status" value="1"/>
</dbReference>
<keyword evidence="7" id="KW-1185">Reference proteome</keyword>
<dbReference type="Gene3D" id="1.20.1280.290">
    <property type="match status" value="1"/>
</dbReference>
<feature type="transmembrane region" description="Helical" evidence="5">
    <location>
        <begin position="48"/>
        <end position="70"/>
    </location>
</feature>
<reference evidence="7" key="1">
    <citation type="submission" date="2016-05" db="EMBL/GenBank/DDBJ databases">
        <title>Comparative genomics of biotechnologically important yeasts.</title>
        <authorList>
            <consortium name="DOE Joint Genome Institute"/>
            <person name="Riley R."/>
            <person name="Haridas S."/>
            <person name="Wolfe K.H."/>
            <person name="Lopes M.R."/>
            <person name="Hittinger C.T."/>
            <person name="Goker M."/>
            <person name="Salamov A."/>
            <person name="Wisecaver J."/>
            <person name="Long T.M."/>
            <person name="Aerts A.L."/>
            <person name="Barry K."/>
            <person name="Choi C."/>
            <person name="Clum A."/>
            <person name="Coughlan A.Y."/>
            <person name="Deshpande S."/>
            <person name="Douglass A.P."/>
            <person name="Hanson S.J."/>
            <person name="Klenk H.-P."/>
            <person name="Labutti K."/>
            <person name="Lapidus A."/>
            <person name="Lindquist E."/>
            <person name="Lipzen A."/>
            <person name="Meier-Kolthoff J.P."/>
            <person name="Ohm R.A."/>
            <person name="Otillar R.P."/>
            <person name="Pangilinan J."/>
            <person name="Peng Y."/>
            <person name="Rokas A."/>
            <person name="Rosa C.A."/>
            <person name="Scheuner C."/>
            <person name="Sibirny A.A."/>
            <person name="Slot J.C."/>
            <person name="Stielow J.B."/>
            <person name="Sun H."/>
            <person name="Kurtzman C.P."/>
            <person name="Blackwell M."/>
            <person name="Grigoriev I.V."/>
            <person name="Jeffries T.W."/>
        </authorList>
    </citation>
    <scope>NUCLEOTIDE SEQUENCE [LARGE SCALE GENOMIC DNA]</scope>
    <source>
        <strain evidence="7">NRRL Y-2460</strain>
    </source>
</reference>
<dbReference type="STRING" id="669874.A0A1E4TNQ3"/>
<dbReference type="Proteomes" id="UP000094236">
    <property type="component" value="Unassembled WGS sequence"/>
</dbReference>
<dbReference type="GO" id="GO:0017128">
    <property type="term" value="F:phospholipid scramblase activity"/>
    <property type="evidence" value="ECO:0007669"/>
    <property type="project" value="EnsemblFungi"/>
</dbReference>
<dbReference type="GO" id="GO:0005769">
    <property type="term" value="C:early endosome"/>
    <property type="evidence" value="ECO:0007669"/>
    <property type="project" value="EnsemblFungi"/>
</dbReference>
<evidence type="ECO:0000256" key="2">
    <source>
        <dbReference type="ARBA" id="ARBA00022692"/>
    </source>
</evidence>
<feature type="transmembrane region" description="Helical" evidence="5">
    <location>
        <begin position="221"/>
        <end position="244"/>
    </location>
</feature>
<comment type="subcellular location">
    <subcellularLocation>
        <location evidence="1">Membrane</location>
        <topology evidence="1">Multi-pass membrane protein</topology>
    </subcellularLocation>
</comment>
<evidence type="ECO:0000256" key="5">
    <source>
        <dbReference type="SAM" id="Phobius"/>
    </source>
</evidence>
<dbReference type="GO" id="GO:0036258">
    <property type="term" value="P:multivesicular body assembly"/>
    <property type="evidence" value="ECO:0007669"/>
    <property type="project" value="EnsemblFungi"/>
</dbReference>
<dbReference type="EMBL" id="KV454018">
    <property type="protein sequence ID" value="ODV93384.1"/>
    <property type="molecule type" value="Genomic_DNA"/>
</dbReference>
<dbReference type="InterPro" id="IPR006603">
    <property type="entry name" value="PQ-loop_rpt"/>
</dbReference>
<keyword evidence="4 5" id="KW-0472">Membrane</keyword>
<dbReference type="AlphaFoldDB" id="A0A1E4TNQ3"/>
<protein>
    <recommendedName>
        <fullName evidence="8">PQ-loop repeat-containing protein 1</fullName>
    </recommendedName>
</protein>
<organism evidence="6 7">
    <name type="scientific">Pachysolen tannophilus NRRL Y-2460</name>
    <dbReference type="NCBI Taxonomy" id="669874"/>
    <lineage>
        <taxon>Eukaryota</taxon>
        <taxon>Fungi</taxon>
        <taxon>Dikarya</taxon>
        <taxon>Ascomycota</taxon>
        <taxon>Saccharomycotina</taxon>
        <taxon>Pichiomycetes</taxon>
        <taxon>Pachysolenaceae</taxon>
        <taxon>Pachysolen</taxon>
    </lineage>
</organism>
<evidence type="ECO:0000313" key="7">
    <source>
        <dbReference type="Proteomes" id="UP000094236"/>
    </source>
</evidence>
<dbReference type="Pfam" id="PF04193">
    <property type="entry name" value="PQ-loop"/>
    <property type="match status" value="1"/>
</dbReference>
<feature type="transmembrane region" description="Helical" evidence="5">
    <location>
        <begin position="162"/>
        <end position="182"/>
    </location>
</feature>
<sequence>MSSYLTIPADYYDYFPSFQNAVNSFMIFSPLISYGTTILGIYKQRTSTGFSIDICATMLMASILKVFYYINEPFEISLLRQCFIMIFIQCLLLKTALKFRPSVYSTDSLYDYPGILEEFWSRIRSINGSLNQHNLKNFSSPSAYLKDLNQLIFKILSEYFKAIYWFLINFVLNLLKLFDVFYKRPFEFWQWEREIVYWKFLASFIIINIVLTTIFYKNENFTILIGSASLLTESLLPLPQILIFQRLKSVKGFKTILLLSWLGGDFTKISYLIYGTDNVSIIFIIAAFFQFSLNCIISFQFFYYKELERRNDALNYLNNDTDFEGESEMSMGDGDVIELNKMIHD</sequence>
<feature type="transmembrane region" description="Helical" evidence="5">
    <location>
        <begin position="280"/>
        <end position="304"/>
    </location>
</feature>
<evidence type="ECO:0000256" key="3">
    <source>
        <dbReference type="ARBA" id="ARBA00022989"/>
    </source>
</evidence>
<dbReference type="PANTHER" id="PTHR14856">
    <property type="entry name" value="PQ-LOOP REPEAT-CONTAINING PROTEIN 1-LIKE PROTEIN"/>
    <property type="match status" value="1"/>
</dbReference>
<feature type="transmembrane region" description="Helical" evidence="5">
    <location>
        <begin position="194"/>
        <end position="215"/>
    </location>
</feature>
<dbReference type="InterPro" id="IPR052241">
    <property type="entry name" value="SLC66/Scramblase_ANY1"/>
</dbReference>
<keyword evidence="2 5" id="KW-0812">Transmembrane</keyword>
<feature type="transmembrane region" description="Helical" evidence="5">
    <location>
        <begin position="21"/>
        <end position="42"/>
    </location>
</feature>
<dbReference type="GO" id="GO:0010008">
    <property type="term" value="C:endosome membrane"/>
    <property type="evidence" value="ECO:0007669"/>
    <property type="project" value="EnsemblFungi"/>
</dbReference>
<dbReference type="GO" id="GO:0005829">
    <property type="term" value="C:cytosol"/>
    <property type="evidence" value="ECO:0007669"/>
    <property type="project" value="GOC"/>
</dbReference>